<feature type="transmembrane region" description="Helical" evidence="7">
    <location>
        <begin position="487"/>
        <end position="505"/>
    </location>
</feature>
<evidence type="ECO:0000256" key="7">
    <source>
        <dbReference type="SAM" id="Phobius"/>
    </source>
</evidence>
<evidence type="ECO:0000256" key="3">
    <source>
        <dbReference type="ARBA" id="ARBA00022692"/>
    </source>
</evidence>
<evidence type="ECO:0000256" key="5">
    <source>
        <dbReference type="ARBA" id="ARBA00023136"/>
    </source>
</evidence>
<sequence>MKPLHQIILQEYFEPAIGRAVRVTLAFVVPLIWGLLTGHMGEAVWIALTAQLLSNVLIPGSYPLKILILSGATLAAAVCAMLGKLAGHCWLVATLLMMVLAFLGGFVRQTGNFGPGITISVLLLYLLTLDHPGNRQTALHLFAWVSTGGLLAIGFTVLAWAFVPFSPFRRSVALVWKALADWLHAFYEQQFQPHAAQPDVLNPLDEHELSFRQAMSDSMEWLSRKQALARARLYRQVYQLVELRRIASQVAQSLAALRTTTESYLQQDSFPKETFSYLLDNLSRTAERLALSIISHRREHVYFTRIGLERSRHSAELWLEQLKLMPSSGEATEAIRPILDALFHQFEEALQILETWIPSRTDFTLFLRQFITSASIPQTIPWVRFPLSFQSFIFRYALRLSLSMGIGVAVYLWFHIPHGYWLAMTTMIVLQPEFGATLQKASQRVQGTLGGVIVGSLLFWLHLPLVINLGIVALCSFLMAYFIQRRYAIAAFFITIMVIALFHLLEPVTWQLGLIRLLVTLAGSALALLGGYAFWPYWEKYRFPALIRQAIAANAAYLQFMADALAGPHISFQQLLPYRRKAEISNQNAFLSLRRMQEEPETHQQFLQNYFILLGYQIRITRLLNTLAQYLRQEAKLIPTSAANGWQKERQALQSLHKLLIQAAEMMPETSDLTISDASAIQQQKLYPEKIYQPDEKNKPLQLIQQLVALLVREVEGTYQMIRSLQSADSIHLQIGSSIHD</sequence>
<keyword evidence="3 7" id="KW-0812">Transmembrane</keyword>
<evidence type="ECO:0000313" key="10">
    <source>
        <dbReference type="Proteomes" id="UP000230000"/>
    </source>
</evidence>
<feature type="transmembrane region" description="Helical" evidence="7">
    <location>
        <begin position="113"/>
        <end position="129"/>
    </location>
</feature>
<feature type="transmembrane region" description="Helical" evidence="7">
    <location>
        <begin position="61"/>
        <end position="82"/>
    </location>
</feature>
<proteinExistence type="inferred from homology"/>
<comment type="subcellular location">
    <subcellularLocation>
        <location evidence="1">Cell membrane</location>
        <topology evidence="1">Multi-pass membrane protein</topology>
    </subcellularLocation>
</comment>
<reference evidence="9 10" key="1">
    <citation type="submission" date="2017-11" db="EMBL/GenBank/DDBJ databases">
        <title>Genomic Encyclopedia of Archaeal and Bacterial Type Strains, Phase II (KMG-II): From Individual Species to Whole Genera.</title>
        <authorList>
            <person name="Goeker M."/>
        </authorList>
    </citation>
    <scope>NUCLEOTIDE SEQUENCE [LARGE SCALE GENOMIC DNA]</scope>
    <source>
        <strain evidence="9 10">DSM 27268</strain>
    </source>
</reference>
<feature type="transmembrane region" description="Helical" evidence="7">
    <location>
        <begin position="517"/>
        <end position="538"/>
    </location>
</feature>
<evidence type="ECO:0000256" key="4">
    <source>
        <dbReference type="ARBA" id="ARBA00022989"/>
    </source>
</evidence>
<feature type="domain" description="Integral membrane bound transporter" evidence="8">
    <location>
        <begin position="407"/>
        <end position="529"/>
    </location>
</feature>
<keyword evidence="2" id="KW-1003">Cell membrane</keyword>
<dbReference type="OrthoDB" id="8670769at2"/>
<keyword evidence="5 7" id="KW-0472">Membrane</keyword>
<dbReference type="AlphaFoldDB" id="A0A2M9CUK8"/>
<feature type="transmembrane region" description="Helical" evidence="7">
    <location>
        <begin position="141"/>
        <end position="162"/>
    </location>
</feature>
<dbReference type="PANTHER" id="PTHR30509:SF8">
    <property type="entry name" value="INNER MEMBRANE PROTEIN YCCS"/>
    <property type="match status" value="1"/>
</dbReference>
<keyword evidence="10" id="KW-1185">Reference proteome</keyword>
<dbReference type="RefSeq" id="WP_100314193.1">
    <property type="nucleotide sequence ID" value="NZ_PGFG01000001.1"/>
</dbReference>
<dbReference type="GO" id="GO:0005886">
    <property type="term" value="C:plasma membrane"/>
    <property type="evidence" value="ECO:0007669"/>
    <property type="project" value="UniProtKB-SubCell"/>
</dbReference>
<dbReference type="EMBL" id="PGFG01000001">
    <property type="protein sequence ID" value="PJJ75606.1"/>
    <property type="molecule type" value="Genomic_DNA"/>
</dbReference>
<dbReference type="PANTHER" id="PTHR30509">
    <property type="entry name" value="P-HYDROXYBENZOIC ACID EFFLUX PUMP SUBUNIT-RELATED"/>
    <property type="match status" value="1"/>
</dbReference>
<evidence type="ECO:0000256" key="6">
    <source>
        <dbReference type="ARBA" id="ARBA00043993"/>
    </source>
</evidence>
<dbReference type="Proteomes" id="UP000230000">
    <property type="component" value="Unassembled WGS sequence"/>
</dbReference>
<feature type="transmembrane region" description="Helical" evidence="7">
    <location>
        <begin position="89"/>
        <end position="107"/>
    </location>
</feature>
<name>A0A2M9CUK8_9BACT</name>
<feature type="transmembrane region" description="Helical" evidence="7">
    <location>
        <begin position="457"/>
        <end position="480"/>
    </location>
</feature>
<evidence type="ECO:0000313" key="9">
    <source>
        <dbReference type="EMBL" id="PJJ75606.1"/>
    </source>
</evidence>
<gene>
    <name evidence="9" type="ORF">BXY57_1187</name>
</gene>
<evidence type="ECO:0000256" key="1">
    <source>
        <dbReference type="ARBA" id="ARBA00004651"/>
    </source>
</evidence>
<dbReference type="Pfam" id="PF13515">
    <property type="entry name" value="FUSC_2"/>
    <property type="match status" value="1"/>
</dbReference>
<feature type="transmembrane region" description="Helical" evidence="7">
    <location>
        <begin position="20"/>
        <end position="41"/>
    </location>
</feature>
<feature type="transmembrane region" description="Helical" evidence="7">
    <location>
        <begin position="396"/>
        <end position="414"/>
    </location>
</feature>
<comment type="caution">
    <text evidence="9">The sequence shown here is derived from an EMBL/GenBank/DDBJ whole genome shotgun (WGS) entry which is preliminary data.</text>
</comment>
<dbReference type="InterPro" id="IPR049453">
    <property type="entry name" value="Memb_transporter_dom"/>
</dbReference>
<evidence type="ECO:0000259" key="8">
    <source>
        <dbReference type="Pfam" id="PF13515"/>
    </source>
</evidence>
<keyword evidence="4 7" id="KW-1133">Transmembrane helix</keyword>
<accession>A0A2M9CUK8</accession>
<comment type="similarity">
    <text evidence="6">Belongs to the YccS/YhfK family.</text>
</comment>
<protein>
    <submittedName>
        <fullName evidence="9">Putative membrane protein YccC</fullName>
    </submittedName>
</protein>
<evidence type="ECO:0000256" key="2">
    <source>
        <dbReference type="ARBA" id="ARBA00022475"/>
    </source>
</evidence>
<organism evidence="9 10">
    <name type="scientific">Thermoflavifilum aggregans</name>
    <dbReference type="NCBI Taxonomy" id="454188"/>
    <lineage>
        <taxon>Bacteria</taxon>
        <taxon>Pseudomonadati</taxon>
        <taxon>Bacteroidota</taxon>
        <taxon>Chitinophagia</taxon>
        <taxon>Chitinophagales</taxon>
        <taxon>Chitinophagaceae</taxon>
        <taxon>Thermoflavifilum</taxon>
    </lineage>
</organism>